<evidence type="ECO:0000259" key="16">
    <source>
        <dbReference type="PROSITE" id="PS50002"/>
    </source>
</evidence>
<dbReference type="Gene3D" id="2.30.30.40">
    <property type="entry name" value="SH3 Domains"/>
    <property type="match status" value="1"/>
</dbReference>
<evidence type="ECO:0000256" key="11">
    <source>
        <dbReference type="PROSITE-ProRule" id="PRU00192"/>
    </source>
</evidence>
<keyword evidence="7 10" id="KW-0727">SH2 domain</keyword>
<dbReference type="CDD" id="cd11850">
    <property type="entry name" value="SH3_Abl"/>
    <property type="match status" value="1"/>
</dbReference>
<dbReference type="FunFam" id="3.30.200.20:FF:000037">
    <property type="entry name" value="Tyrosine-protein kinase"/>
    <property type="match status" value="1"/>
</dbReference>
<comment type="catalytic activity">
    <reaction evidence="9 13">
        <text>L-tyrosyl-[protein] + ATP = O-phospho-L-tyrosyl-[protein] + ADP + H(+)</text>
        <dbReference type="Rhea" id="RHEA:10596"/>
        <dbReference type="Rhea" id="RHEA-COMP:10136"/>
        <dbReference type="Rhea" id="RHEA-COMP:20101"/>
        <dbReference type="ChEBI" id="CHEBI:15378"/>
        <dbReference type="ChEBI" id="CHEBI:30616"/>
        <dbReference type="ChEBI" id="CHEBI:46858"/>
        <dbReference type="ChEBI" id="CHEBI:61978"/>
        <dbReference type="ChEBI" id="CHEBI:456216"/>
        <dbReference type="EC" id="2.7.10.2"/>
    </reaction>
</comment>
<evidence type="ECO:0000256" key="1">
    <source>
        <dbReference type="ARBA" id="ARBA00022443"/>
    </source>
</evidence>
<dbReference type="OrthoDB" id="98077at2759"/>
<name>A0A1S6KMF5_SCHMD</name>
<keyword evidence="5 13" id="KW-0418">Kinase</keyword>
<dbReference type="PRINTS" id="PR00401">
    <property type="entry name" value="SH2DOMAIN"/>
</dbReference>
<dbReference type="SUPFAM" id="SSF56112">
    <property type="entry name" value="Protein kinase-like (PK-like)"/>
    <property type="match status" value="1"/>
</dbReference>
<dbReference type="InterPro" id="IPR001452">
    <property type="entry name" value="SH3_domain"/>
</dbReference>
<dbReference type="InterPro" id="IPR035837">
    <property type="entry name" value="ABL_SH2"/>
</dbReference>
<organism evidence="18">
    <name type="scientific">Schmidtea mediterranea</name>
    <name type="common">Freshwater planarian flatworm</name>
    <dbReference type="NCBI Taxonomy" id="79327"/>
    <lineage>
        <taxon>Eukaryota</taxon>
        <taxon>Metazoa</taxon>
        <taxon>Spiralia</taxon>
        <taxon>Lophotrochozoa</taxon>
        <taxon>Platyhelminthes</taxon>
        <taxon>Rhabditophora</taxon>
        <taxon>Seriata</taxon>
        <taxon>Tricladida</taxon>
        <taxon>Continenticola</taxon>
        <taxon>Geoplanoidea</taxon>
        <taxon>Dugesiidae</taxon>
        <taxon>Schmidtea</taxon>
    </lineage>
</organism>
<evidence type="ECO:0000256" key="4">
    <source>
        <dbReference type="ARBA" id="ARBA00022741"/>
    </source>
</evidence>
<evidence type="ECO:0000259" key="15">
    <source>
        <dbReference type="PROSITE" id="PS50001"/>
    </source>
</evidence>
<keyword evidence="6 12" id="KW-0067">ATP-binding</keyword>
<keyword evidence="1 11" id="KW-0728">SH3 domain</keyword>
<keyword evidence="2" id="KW-0597">Phosphoprotein</keyword>
<reference evidence="18" key="2">
    <citation type="journal article" date="2017" name="Dev. Cell">
        <title>Antagonistic Self-Organizing Patterning Systems Control Maintenance and Regeneration of the Anteroposterior Axis in Planarians.</title>
        <authorList>
            <person name="Stuckemann T."/>
            <person name="Cleland J.P."/>
            <person name="Werner S."/>
            <person name="Thi-Kim Vu H."/>
            <person name="Bayersdorf R."/>
            <person name="Liu S.Y."/>
            <person name="Friedrich B."/>
            <person name="Julicher F."/>
            <person name="Rink J.C."/>
        </authorList>
    </citation>
    <scope>NUCLEOTIDE SEQUENCE</scope>
</reference>
<dbReference type="EMBL" id="KY348645">
    <property type="protein sequence ID" value="AQT19750.1"/>
    <property type="molecule type" value="mRNA"/>
</dbReference>
<dbReference type="PRINTS" id="PR00109">
    <property type="entry name" value="TYRKINASE"/>
</dbReference>
<dbReference type="Gene3D" id="3.30.200.20">
    <property type="entry name" value="Phosphorylase Kinase, domain 1"/>
    <property type="match status" value="1"/>
</dbReference>
<dbReference type="Gene3D" id="3.30.505.10">
    <property type="entry name" value="SH2 domain"/>
    <property type="match status" value="1"/>
</dbReference>
<comment type="similarity">
    <text evidence="13">Belongs to the protein kinase superfamily. Tyr protein kinase family.</text>
</comment>
<dbReference type="PROSITE" id="PS50002">
    <property type="entry name" value="SH3"/>
    <property type="match status" value="1"/>
</dbReference>
<evidence type="ECO:0000256" key="2">
    <source>
        <dbReference type="ARBA" id="ARBA00022553"/>
    </source>
</evidence>
<dbReference type="Pfam" id="PF00017">
    <property type="entry name" value="SH2"/>
    <property type="match status" value="1"/>
</dbReference>
<keyword evidence="8 13" id="KW-0829">Tyrosine-protein kinase</keyword>
<accession>A0A1S6KMF5</accession>
<evidence type="ECO:0000256" key="6">
    <source>
        <dbReference type="ARBA" id="ARBA00022840"/>
    </source>
</evidence>
<dbReference type="PROSITE" id="PS50011">
    <property type="entry name" value="PROTEIN_KINASE_DOM"/>
    <property type="match status" value="1"/>
</dbReference>
<dbReference type="FunFam" id="1.10.510.10:FF:000554">
    <property type="entry name" value="Predicted protein"/>
    <property type="match status" value="1"/>
</dbReference>
<dbReference type="SMART" id="SM00326">
    <property type="entry name" value="SH3"/>
    <property type="match status" value="1"/>
</dbReference>
<dbReference type="GO" id="GO:0005524">
    <property type="term" value="F:ATP binding"/>
    <property type="evidence" value="ECO:0007669"/>
    <property type="project" value="UniProtKB-UniRule"/>
</dbReference>
<feature type="domain" description="SH2" evidence="15">
    <location>
        <begin position="115"/>
        <end position="206"/>
    </location>
</feature>
<feature type="domain" description="Protein kinase" evidence="17">
    <location>
        <begin position="249"/>
        <end position="504"/>
    </location>
</feature>
<keyword evidence="4 12" id="KW-0547">Nucleotide-binding</keyword>
<dbReference type="PANTHER" id="PTHR24418">
    <property type="entry name" value="TYROSINE-PROTEIN KINASE"/>
    <property type="match status" value="1"/>
</dbReference>
<dbReference type="InterPro" id="IPR011009">
    <property type="entry name" value="Kinase-like_dom_sf"/>
</dbReference>
<reference evidence="18" key="1">
    <citation type="submission" date="2016-12" db="EMBL/GenBank/DDBJ databases">
        <authorList>
            <person name="Song W.-J."/>
            <person name="Kurnit D.M."/>
        </authorList>
    </citation>
    <scope>NUCLEOTIDE SEQUENCE</scope>
</reference>
<protein>
    <recommendedName>
        <fullName evidence="13">Tyrosine-protein kinase</fullName>
        <ecNumber evidence="13">2.7.10.2</ecNumber>
    </recommendedName>
</protein>
<dbReference type="Pfam" id="PF00018">
    <property type="entry name" value="SH3_1"/>
    <property type="match status" value="1"/>
</dbReference>
<dbReference type="InterPro" id="IPR001245">
    <property type="entry name" value="Ser-Thr/Tyr_kinase_cat_dom"/>
</dbReference>
<evidence type="ECO:0000256" key="10">
    <source>
        <dbReference type="PROSITE-ProRule" id="PRU00191"/>
    </source>
</evidence>
<dbReference type="Pfam" id="PF07714">
    <property type="entry name" value="PK_Tyr_Ser-Thr"/>
    <property type="match status" value="1"/>
</dbReference>
<evidence type="ECO:0000313" key="18">
    <source>
        <dbReference type="EMBL" id="AQT19750.1"/>
    </source>
</evidence>
<feature type="compositionally biased region" description="Low complexity" evidence="14">
    <location>
        <begin position="7"/>
        <end position="17"/>
    </location>
</feature>
<dbReference type="InterPro" id="IPR000980">
    <property type="entry name" value="SH2"/>
</dbReference>
<evidence type="ECO:0000256" key="8">
    <source>
        <dbReference type="ARBA" id="ARBA00023137"/>
    </source>
</evidence>
<evidence type="ECO:0000259" key="17">
    <source>
        <dbReference type="PROSITE" id="PS50011"/>
    </source>
</evidence>
<feature type="domain" description="SH3" evidence="16">
    <location>
        <begin position="31"/>
        <end position="93"/>
    </location>
</feature>
<evidence type="ECO:0000256" key="3">
    <source>
        <dbReference type="ARBA" id="ARBA00022679"/>
    </source>
</evidence>
<dbReference type="SUPFAM" id="SSF55550">
    <property type="entry name" value="SH2 domain"/>
    <property type="match status" value="1"/>
</dbReference>
<dbReference type="PROSITE" id="PS50001">
    <property type="entry name" value="SH2"/>
    <property type="match status" value="1"/>
</dbReference>
<dbReference type="InterPro" id="IPR017441">
    <property type="entry name" value="Protein_kinase_ATP_BS"/>
</dbReference>
<dbReference type="PRINTS" id="PR00452">
    <property type="entry name" value="SH3DOMAIN"/>
</dbReference>
<feature type="binding site" evidence="12">
    <location>
        <position position="278"/>
    </location>
    <ligand>
        <name>ATP</name>
        <dbReference type="ChEBI" id="CHEBI:30616"/>
    </ligand>
</feature>
<evidence type="ECO:0000256" key="13">
    <source>
        <dbReference type="RuleBase" id="RU362096"/>
    </source>
</evidence>
<dbReference type="SMART" id="SM00219">
    <property type="entry name" value="TyrKc"/>
    <property type="match status" value="1"/>
</dbReference>
<keyword evidence="3 13" id="KW-0808">Transferase</keyword>
<feature type="region of interest" description="Disordered" evidence="14">
    <location>
        <begin position="1"/>
        <end position="27"/>
    </location>
</feature>
<evidence type="ECO:0000256" key="7">
    <source>
        <dbReference type="ARBA" id="ARBA00022999"/>
    </source>
</evidence>
<dbReference type="InterPro" id="IPR020635">
    <property type="entry name" value="Tyr_kinase_cat_dom"/>
</dbReference>
<sequence>MGSIQTKQSASNSSISKNNKEDNVDKTSQSSESLLLVALYDFNATMESQLSIKKGDCLKLISYNHIGDWSEVESFTSHNRGWVPTNYIARLNPIINQNNIKNKPANDSQLMAYQWYHGNITRQEGEHLLRSGINGSYLVRASESQPGQLSVTLRYDGRVYHYRIGFDIDKKLYYITENHKFPTVAFLIQHHSTFPDGLICALLYPVPKKVRTTNNEKVISKKSDFNISSSSQLPMFEDVENWEIDRSEILMHQKLGGGQYGDVYEAVWKRYNVVIAVKTLKEDLNLKIEDFLKEALVMKNLRHKNLVQLLGVCIKEPPFYLITEYISKGNLLHFLRKCNQLEVTPSILLYMATQIADGMTYLEENNFIHRDLAARNCLVGDNYLLKVGDFGLARYIQRDDSYTAKIGAKFPIKWTAPEGLAFNKFSSKSDIWAFGVVLWELATYGLSPYPGIELHDVYHILEKGYRMDRPEGCPEIVYGIMLQCWQWDPLLRPSFAQLYSKLYYICFSQNVDWSYQVSNSLSMDKSQFKTSKGNINDYKNDNAKMINKQFDQNSIMMMQKSYQVCDPTSVMSPKKKALIKSKLANDSALTGSRNKVEFEESTPDESGVGESVLSSESTTGSLTQQTNTYKTSNCTSFQMNNYLERNNYYLSSSSLVSMMMHKKALIQNPDIEQFSTLPPKDRIDMYLESLDELNTNNKNNVNETDEYDDGVESNTEEIITNADNYSVASDSPPLNRHQNNNDKLEMYCKHFKDDGSSSQVYQSPYISSSTNNKQIISKESLCDCLNDLILQTEFMFATFPKSISDLMNLSAQLKVCQTHIELLFKCKEVSNQNDLMQAYTNLKNSINSLDCCNDTDNATFINNILKFVQESLNTLKERINYIFKND</sequence>
<dbReference type="SMART" id="SM00252">
    <property type="entry name" value="SH2"/>
    <property type="match status" value="1"/>
</dbReference>
<dbReference type="InterPro" id="IPR036028">
    <property type="entry name" value="SH3-like_dom_sf"/>
</dbReference>
<dbReference type="Gene3D" id="1.10.510.10">
    <property type="entry name" value="Transferase(Phosphotransferase) domain 1"/>
    <property type="match status" value="1"/>
</dbReference>
<feature type="region of interest" description="Disordered" evidence="14">
    <location>
        <begin position="590"/>
        <end position="627"/>
    </location>
</feature>
<dbReference type="PROSITE" id="PS00109">
    <property type="entry name" value="PROTEIN_KINASE_TYR"/>
    <property type="match status" value="1"/>
</dbReference>
<dbReference type="EC" id="2.7.10.2" evidence="13"/>
<evidence type="ECO:0000256" key="9">
    <source>
        <dbReference type="ARBA" id="ARBA00051245"/>
    </source>
</evidence>
<dbReference type="GO" id="GO:0004715">
    <property type="term" value="F:non-membrane spanning protein tyrosine kinase activity"/>
    <property type="evidence" value="ECO:0007669"/>
    <property type="project" value="UniProtKB-EC"/>
</dbReference>
<evidence type="ECO:0000256" key="12">
    <source>
        <dbReference type="PROSITE-ProRule" id="PRU10141"/>
    </source>
</evidence>
<evidence type="ECO:0000256" key="14">
    <source>
        <dbReference type="SAM" id="MobiDB-lite"/>
    </source>
</evidence>
<dbReference type="InterPro" id="IPR000719">
    <property type="entry name" value="Prot_kinase_dom"/>
</dbReference>
<feature type="compositionally biased region" description="Low complexity" evidence="14">
    <location>
        <begin position="605"/>
        <end position="623"/>
    </location>
</feature>
<dbReference type="InterPro" id="IPR008266">
    <property type="entry name" value="Tyr_kinase_AS"/>
</dbReference>
<dbReference type="AlphaFoldDB" id="A0A1S6KMF5"/>
<dbReference type="PROSITE" id="PS00107">
    <property type="entry name" value="PROTEIN_KINASE_ATP"/>
    <property type="match status" value="1"/>
</dbReference>
<dbReference type="InterPro" id="IPR050198">
    <property type="entry name" value="Non-receptor_tyrosine_kinases"/>
</dbReference>
<evidence type="ECO:0000256" key="5">
    <source>
        <dbReference type="ARBA" id="ARBA00022777"/>
    </source>
</evidence>
<dbReference type="SUPFAM" id="SSF50044">
    <property type="entry name" value="SH3-domain"/>
    <property type="match status" value="1"/>
</dbReference>
<dbReference type="CDD" id="cd09935">
    <property type="entry name" value="SH2_ABL"/>
    <property type="match status" value="1"/>
</dbReference>
<proteinExistence type="evidence at transcript level"/>
<dbReference type="InterPro" id="IPR036860">
    <property type="entry name" value="SH2_dom_sf"/>
</dbReference>